<dbReference type="Proteomes" id="UP000032737">
    <property type="component" value="Chromosome"/>
</dbReference>
<protein>
    <recommendedName>
        <fullName evidence="2">Pesticidal crystal protein Cry22Aa Ig-like domain-containing protein</fullName>
    </recommendedName>
</protein>
<dbReference type="EMBL" id="FO681348">
    <property type="protein sequence ID" value="CCV65444.1"/>
    <property type="molecule type" value="Genomic_DNA"/>
</dbReference>
<dbReference type="PROSITE" id="PS51257">
    <property type="entry name" value="PROKAR_LIPOPROTEIN"/>
    <property type="match status" value="1"/>
</dbReference>
<dbReference type="Pfam" id="PF16403">
    <property type="entry name" value="Bact_surface_Ig-like"/>
    <property type="match status" value="1"/>
</dbReference>
<proteinExistence type="predicted"/>
<accession>U4KSS4</accession>
<dbReference type="InterPro" id="IPR013783">
    <property type="entry name" value="Ig-like_fold"/>
</dbReference>
<feature type="signal peptide" evidence="1">
    <location>
        <begin position="1"/>
        <end position="22"/>
    </location>
</feature>
<sequence>MKKIMTLGIIVFLLMAIVGCQSDGPQVDPKPQPDPDEEKYLNDQISPLLSFADASKQSVSIKQNSEYDIYQGLKALDNLEGDITSKIEADLGDFDLSVPGTYELVFYVLDRAGNVSNQLIKYITVLETYDVLASYPIYQNTISNEAQLPTAPNCFQGAYYHKVFSSKDYWLGLEAEVTLPMPDINRYEMTYNDSLNIDPNARNLDNPSLYMGGNAYAESDVGLSLKNALVKNSAGSTGISVGSYAFRPFWRYITSYDYDAGSYDRANGRYYAVSCNGSGTSKNCSGNWDFNDTQYYYLPGDQLRMIVYSPKPGYLQLQIEVIAASTLPYSVGVRTFNDWKAPEDFISPVFPSSGHGSMKAEFKRVNAIDQVANEGKPVKETTTTVGEAIWHNTYLHRNIDGILYRVPFNDTRTAVMSCPVASYFTTTGIDDVTGGETVAIHPFKTSLAMTIDQLSTMNSRALNTHKKEE</sequence>
<feature type="chain" id="PRO_5004650801" description="Pesticidal crystal protein Cry22Aa Ig-like domain-containing protein" evidence="1">
    <location>
        <begin position="23"/>
        <end position="469"/>
    </location>
</feature>
<organism evidence="3 4">
    <name type="scientific">Acholeplasma brassicae</name>
    <dbReference type="NCBI Taxonomy" id="61635"/>
    <lineage>
        <taxon>Bacteria</taxon>
        <taxon>Bacillati</taxon>
        <taxon>Mycoplasmatota</taxon>
        <taxon>Mollicutes</taxon>
        <taxon>Acholeplasmatales</taxon>
        <taxon>Acholeplasmataceae</taxon>
        <taxon>Acholeplasma</taxon>
    </lineage>
</organism>
<keyword evidence="4" id="KW-1185">Reference proteome</keyword>
<gene>
    <name evidence="3" type="ORF">BN85304230</name>
</gene>
<evidence type="ECO:0000256" key="1">
    <source>
        <dbReference type="SAM" id="SignalP"/>
    </source>
</evidence>
<evidence type="ECO:0000259" key="2">
    <source>
        <dbReference type="Pfam" id="PF16403"/>
    </source>
</evidence>
<dbReference type="KEGG" id="abra:BN85304230"/>
<name>U4KSS4_9MOLU</name>
<keyword evidence="1" id="KW-0732">Signal</keyword>
<dbReference type="HOGENOM" id="CLU_046382_0_0_14"/>
<dbReference type="STRING" id="61635.BN85304230"/>
<dbReference type="AlphaFoldDB" id="U4KSS4"/>
<evidence type="ECO:0000313" key="3">
    <source>
        <dbReference type="EMBL" id="CCV65444.1"/>
    </source>
</evidence>
<reference evidence="3 4" key="1">
    <citation type="journal article" date="2013" name="J. Mol. Microbiol. Biotechnol.">
        <title>Analysis of the Complete Genomes of Acholeplasma brassicae , A. palmae and A. laidlawii and Their Comparison to the Obligate Parasites from ' Candidatus Phytoplasma'.</title>
        <authorList>
            <person name="Kube M."/>
            <person name="Siewert C."/>
            <person name="Migdoll A.M."/>
            <person name="Duduk B."/>
            <person name="Holz S."/>
            <person name="Rabus R."/>
            <person name="Seemuller E."/>
            <person name="Mitrovic J."/>
            <person name="Muller I."/>
            <person name="Buttner C."/>
            <person name="Reinhardt R."/>
        </authorList>
    </citation>
    <scope>NUCLEOTIDE SEQUENCE [LARGE SCALE GENOMIC DNA]</scope>
    <source>
        <strain evidence="4">0502</strain>
    </source>
</reference>
<dbReference type="InterPro" id="IPR032179">
    <property type="entry name" value="Cry22Aa_Ig-like"/>
</dbReference>
<dbReference type="OrthoDB" id="383901at2"/>
<feature type="domain" description="Pesticidal crystal protein Cry22Aa Ig-like" evidence="2">
    <location>
        <begin position="56"/>
        <end position="124"/>
    </location>
</feature>
<evidence type="ECO:0000313" key="4">
    <source>
        <dbReference type="Proteomes" id="UP000032737"/>
    </source>
</evidence>
<dbReference type="RefSeq" id="WP_030004303.1">
    <property type="nucleotide sequence ID" value="NC_022549.1"/>
</dbReference>
<dbReference type="Gene3D" id="2.60.40.10">
    <property type="entry name" value="Immunoglobulins"/>
    <property type="match status" value="1"/>
</dbReference>